<dbReference type="InterPro" id="IPR000719">
    <property type="entry name" value="Prot_kinase_dom"/>
</dbReference>
<feature type="region of interest" description="Disordered" evidence="1">
    <location>
        <begin position="258"/>
        <end position="324"/>
    </location>
</feature>
<evidence type="ECO:0000256" key="1">
    <source>
        <dbReference type="SAM" id="MobiDB-lite"/>
    </source>
</evidence>
<feature type="transmembrane region" description="Helical" evidence="2">
    <location>
        <begin position="339"/>
        <end position="359"/>
    </location>
</feature>
<feature type="region of interest" description="Disordered" evidence="1">
    <location>
        <begin position="361"/>
        <end position="407"/>
    </location>
</feature>
<feature type="compositionally biased region" description="Low complexity" evidence="1">
    <location>
        <begin position="260"/>
        <end position="312"/>
    </location>
</feature>
<keyword evidence="2" id="KW-0472">Membrane</keyword>
<dbReference type="SMART" id="SM00220">
    <property type="entry name" value="S_TKc"/>
    <property type="match status" value="1"/>
</dbReference>
<proteinExistence type="predicted"/>
<feature type="domain" description="Protein kinase" evidence="3">
    <location>
        <begin position="15"/>
        <end position="276"/>
    </location>
</feature>
<dbReference type="Proteomes" id="UP001250858">
    <property type="component" value="Chromosome"/>
</dbReference>
<dbReference type="InterPro" id="IPR011009">
    <property type="entry name" value="Kinase-like_dom_sf"/>
</dbReference>
<keyword evidence="2" id="KW-1133">Transmembrane helix</keyword>
<evidence type="ECO:0000256" key="2">
    <source>
        <dbReference type="SAM" id="Phobius"/>
    </source>
</evidence>
<feature type="compositionally biased region" description="Pro residues" evidence="1">
    <location>
        <begin position="313"/>
        <end position="324"/>
    </location>
</feature>
<keyword evidence="5" id="KW-1185">Reference proteome</keyword>
<dbReference type="EMBL" id="CP133762">
    <property type="protein sequence ID" value="WMX44489.1"/>
    <property type="molecule type" value="Genomic_DNA"/>
</dbReference>
<name>A0ABY9RTC8_9ACTN</name>
<evidence type="ECO:0000313" key="4">
    <source>
        <dbReference type="EMBL" id="WMX44489.1"/>
    </source>
</evidence>
<dbReference type="Gene3D" id="1.10.510.10">
    <property type="entry name" value="Transferase(Phosphotransferase) domain 1"/>
    <property type="match status" value="1"/>
</dbReference>
<organism evidence="4 5">
    <name type="scientific">Streptomyces roseicoloratus</name>
    <dbReference type="NCBI Taxonomy" id="2508722"/>
    <lineage>
        <taxon>Bacteria</taxon>
        <taxon>Bacillati</taxon>
        <taxon>Actinomycetota</taxon>
        <taxon>Actinomycetes</taxon>
        <taxon>Kitasatosporales</taxon>
        <taxon>Streptomycetaceae</taxon>
        <taxon>Streptomyces</taxon>
    </lineage>
</organism>
<dbReference type="SUPFAM" id="SSF56112">
    <property type="entry name" value="Protein kinase-like (PK-like)"/>
    <property type="match status" value="1"/>
</dbReference>
<protein>
    <recommendedName>
        <fullName evidence="3">Protein kinase domain-containing protein</fullName>
    </recommendedName>
</protein>
<dbReference type="Gene3D" id="3.30.200.20">
    <property type="entry name" value="Phosphorylase Kinase, domain 1"/>
    <property type="match status" value="1"/>
</dbReference>
<accession>A0ABY9RTC8</accession>
<dbReference type="RefSeq" id="WP_309548039.1">
    <property type="nucleotide sequence ID" value="NZ_CP133762.1"/>
</dbReference>
<dbReference type="PROSITE" id="PS50011">
    <property type="entry name" value="PROTEIN_KINASE_DOM"/>
    <property type="match status" value="1"/>
</dbReference>
<evidence type="ECO:0000313" key="5">
    <source>
        <dbReference type="Proteomes" id="UP001250858"/>
    </source>
</evidence>
<reference evidence="4 5" key="1">
    <citation type="submission" date="2023-09" db="EMBL/GenBank/DDBJ databases">
        <title>Complete genome of Streptomyces roseicoloratus T14.</title>
        <authorList>
            <person name="Bashizi T."/>
            <person name="Kim M.-J."/>
            <person name="Lee G."/>
            <person name="Tagele S.B."/>
            <person name="Shin J.-H."/>
        </authorList>
    </citation>
    <scope>NUCLEOTIDE SEQUENCE [LARGE SCALE GENOMIC DNA]</scope>
    <source>
        <strain evidence="4 5">T14</strain>
    </source>
</reference>
<gene>
    <name evidence="4" type="ORF">RGF97_05910</name>
</gene>
<feature type="compositionally biased region" description="Basic residues" evidence="1">
    <location>
        <begin position="384"/>
        <end position="400"/>
    </location>
</feature>
<evidence type="ECO:0000259" key="3">
    <source>
        <dbReference type="PROSITE" id="PS50011"/>
    </source>
</evidence>
<sequence>MKHPGADDARRIGPYALLERQGTAGGNDVFTARTDAGRLVTVTVVRSELAADPGFRDRFRAAVEAARTPAAAPFLAPVVDADSDAPLPWLATEFTAGLPLRHAVDRHGPLSEPALRVLADGLGRALAALHATGTVHGEVSPDSVLLTMDGPRVSALGIAGGTGSPAPAATDDMVDLGSTVLFAASGGEPDLGALPVSLREVIGGCLYPEPPDRPTAQQLVDYLARQNLPTLQGSWLPPSMTADMAAAAAAAGSASVQTHAHAAPANHSAGAAHAAPAAQGGSQAAQAAPGGNHAAQAAHGGSPSAQSGQSAPCDPPPAPGLLLPPPVIAADRGVSRRKLIIGLAGGAAVLGGSAAALAFSGDPSPTAGGRAGGPGATARPASRPARRRRPPLLPRRRPRRTDRNRSS</sequence>
<keyword evidence="2" id="KW-0812">Transmembrane</keyword>